<feature type="compositionally biased region" description="Basic residues" evidence="1">
    <location>
        <begin position="641"/>
        <end position="652"/>
    </location>
</feature>
<evidence type="ECO:0000313" key="4">
    <source>
        <dbReference type="Proteomes" id="UP000515123"/>
    </source>
</evidence>
<dbReference type="Pfam" id="PF00226">
    <property type="entry name" value="DnaJ"/>
    <property type="match status" value="1"/>
</dbReference>
<dbReference type="CDD" id="cd06257">
    <property type="entry name" value="DnaJ"/>
    <property type="match status" value="1"/>
</dbReference>
<evidence type="ECO:0000259" key="3">
    <source>
        <dbReference type="PROSITE" id="PS50076"/>
    </source>
</evidence>
<feature type="compositionally biased region" description="Basic and acidic residues" evidence="1">
    <location>
        <begin position="311"/>
        <end position="320"/>
    </location>
</feature>
<dbReference type="SUPFAM" id="SSF46565">
    <property type="entry name" value="Chaperone J-domain"/>
    <property type="match status" value="1"/>
</dbReference>
<feature type="domain" description="J" evidence="3">
    <location>
        <begin position="370"/>
        <end position="437"/>
    </location>
</feature>
<dbReference type="PROSITE" id="PS00636">
    <property type="entry name" value="DNAJ_1"/>
    <property type="match status" value="1"/>
</dbReference>
<keyword evidence="4" id="KW-1185">Reference proteome</keyword>
<feature type="transmembrane region" description="Helical" evidence="2">
    <location>
        <begin position="279"/>
        <end position="303"/>
    </location>
</feature>
<keyword evidence="2" id="KW-0812">Transmembrane</keyword>
<dbReference type="PRINTS" id="PR00625">
    <property type="entry name" value="JDOMAIN"/>
</dbReference>
<dbReference type="OrthoDB" id="1507364at2759"/>
<accession>A0A6P5G470</accession>
<name>A0A6P5G470_ANACO</name>
<dbReference type="Pfam" id="PF14901">
    <property type="entry name" value="Jiv90"/>
    <property type="match status" value="1"/>
</dbReference>
<feature type="transmembrane region" description="Helical" evidence="2">
    <location>
        <begin position="179"/>
        <end position="200"/>
    </location>
</feature>
<evidence type="ECO:0000256" key="2">
    <source>
        <dbReference type="SAM" id="Phobius"/>
    </source>
</evidence>
<feature type="transmembrane region" description="Helical" evidence="2">
    <location>
        <begin position="237"/>
        <end position="258"/>
    </location>
</feature>
<feature type="region of interest" description="Disordered" evidence="1">
    <location>
        <begin position="311"/>
        <end position="331"/>
    </location>
</feature>
<feature type="compositionally biased region" description="Basic and acidic residues" evidence="1">
    <location>
        <begin position="469"/>
        <end position="478"/>
    </location>
</feature>
<dbReference type="Gramene" id="Aco000679.1.mrna1">
    <property type="protein sequence ID" value="Aco000679.1.mrna1"/>
    <property type="gene ID" value="Aco000679.1.path1"/>
</dbReference>
<dbReference type="InterPro" id="IPR018253">
    <property type="entry name" value="DnaJ_domain_CS"/>
</dbReference>
<dbReference type="Proteomes" id="UP000515123">
    <property type="component" value="Linkage group 12"/>
</dbReference>
<feature type="transmembrane region" description="Helical" evidence="2">
    <location>
        <begin position="207"/>
        <end position="231"/>
    </location>
</feature>
<sequence>MARKGGQHKNGLHRNVPSQKGKASEPLSKQKPKTHERKIVDTEPLVSDHGAGGFVENDIVSDVSTSRGDDEIDFSFDHNQNEEENLMDQNGSSYAVASQRLRAFLLYLMKNVNGWIERQRPYFSAFTTILCKGCTYVRKKFEHVHPVIWTWMLYFGKLVLLISMVWLDCSIRGLDSLLRMGTTSFFTVLWCSFLSVSAMIGFVKMLVVMVIAALVAAFIGLGLAIMLTSIIAITVLWIYGSFWTTALVILLGGASFALSHERIALLVTTLYSMYCARGYLGWLGLIMGLNLSFISSDVLVHFLKNYINEQKPSEQGEPHNENQGGEGHFYAEPFHSSQEADRSAGVPSTSGSEKELTSEEEVVRLLNCTDHYSALGLPRYENIDVSLLKKEYKRKAMLVHPDKNMGNEKAAEAFKKLQNAYEVLLDSLKRKMYDDELRREELINYFRRFQNASQKKGRHGNFRSGFGHSEVDGEGPRGGGESRRIACKKCGNFHLWIWTERTKSQARWCQDCKDFHQAKDGDGWVEQSFQPLLFGLLQKMDQPCAYVCAGSRIYDVTEWFICQGMRCPANTHKPSFHVNTNLTKLSNSKGSRMQNANLDETMTEEEFFEWLQNAVQSGAFESFSTESESPSAQSGSCSKSGLKKKRKGKKQW</sequence>
<keyword evidence="2" id="KW-0472">Membrane</keyword>
<feature type="region of interest" description="Disordered" evidence="1">
    <location>
        <begin position="621"/>
        <end position="652"/>
    </location>
</feature>
<dbReference type="InterPro" id="IPR032843">
    <property type="entry name" value="Jiv"/>
</dbReference>
<dbReference type="AlphaFoldDB" id="A0A6P5G470"/>
<reference evidence="4" key="1">
    <citation type="journal article" date="2015" name="Nat. Genet.">
        <title>The pineapple genome and the evolution of CAM photosynthesis.</title>
        <authorList>
            <person name="Ming R."/>
            <person name="VanBuren R."/>
            <person name="Wai C.M."/>
            <person name="Tang H."/>
            <person name="Schatz M.C."/>
            <person name="Bowers J.E."/>
            <person name="Lyons E."/>
            <person name="Wang M.L."/>
            <person name="Chen J."/>
            <person name="Biggers E."/>
            <person name="Zhang J."/>
            <person name="Huang L."/>
            <person name="Zhang L."/>
            <person name="Miao W."/>
            <person name="Zhang J."/>
            <person name="Ye Z."/>
            <person name="Miao C."/>
            <person name="Lin Z."/>
            <person name="Wang H."/>
            <person name="Zhou H."/>
            <person name="Yim W.C."/>
            <person name="Priest H.D."/>
            <person name="Zheng C."/>
            <person name="Woodhouse M."/>
            <person name="Edger P.P."/>
            <person name="Guyot R."/>
            <person name="Guo H.B."/>
            <person name="Guo H."/>
            <person name="Zheng G."/>
            <person name="Singh R."/>
            <person name="Sharma A."/>
            <person name="Min X."/>
            <person name="Zheng Y."/>
            <person name="Lee H."/>
            <person name="Gurtowski J."/>
            <person name="Sedlazeck F.J."/>
            <person name="Harkess A."/>
            <person name="McKain M.R."/>
            <person name="Liao Z."/>
            <person name="Fang J."/>
            <person name="Liu J."/>
            <person name="Zhang X."/>
            <person name="Zhang Q."/>
            <person name="Hu W."/>
            <person name="Qin Y."/>
            <person name="Wang K."/>
            <person name="Chen L.Y."/>
            <person name="Shirley N."/>
            <person name="Lin Y.R."/>
            <person name="Liu L.Y."/>
            <person name="Hernandez A.G."/>
            <person name="Wright C.L."/>
            <person name="Bulone V."/>
            <person name="Tuskan G.A."/>
            <person name="Heath K."/>
            <person name="Zee F."/>
            <person name="Moore P.H."/>
            <person name="Sunkar R."/>
            <person name="Leebens-Mack J.H."/>
            <person name="Mockler T."/>
            <person name="Bennetzen J.L."/>
            <person name="Freeling M."/>
            <person name="Sankoff D."/>
            <person name="Paterson A.H."/>
            <person name="Zhu X."/>
            <person name="Yang X."/>
            <person name="Smith J.A."/>
            <person name="Cushman J.C."/>
            <person name="Paull R.E."/>
            <person name="Yu Q."/>
        </authorList>
    </citation>
    <scope>NUCLEOTIDE SEQUENCE [LARGE SCALE GENOMIC DNA]</scope>
    <source>
        <strain evidence="4">cv. F153</strain>
    </source>
</reference>
<dbReference type="GO" id="GO:0005783">
    <property type="term" value="C:endoplasmic reticulum"/>
    <property type="evidence" value="ECO:0007669"/>
    <property type="project" value="UniProtKB-ARBA"/>
</dbReference>
<dbReference type="RefSeq" id="XP_020100055.1">
    <property type="nucleotide sequence ID" value="XM_020244466.1"/>
</dbReference>
<feature type="compositionally biased region" description="Basic residues" evidence="1">
    <location>
        <begin position="1"/>
        <end position="12"/>
    </location>
</feature>
<evidence type="ECO:0000256" key="1">
    <source>
        <dbReference type="SAM" id="MobiDB-lite"/>
    </source>
</evidence>
<dbReference type="PANTHER" id="PTHR45270">
    <property type="entry name" value="OS03G0832900 PROTEIN"/>
    <property type="match status" value="1"/>
</dbReference>
<protein>
    <submittedName>
        <fullName evidence="5">Uncharacterized protein LOC109718297</fullName>
    </submittedName>
</protein>
<keyword evidence="2" id="KW-1133">Transmembrane helix</keyword>
<reference evidence="5" key="2">
    <citation type="submission" date="2025-08" db="UniProtKB">
        <authorList>
            <consortium name="RefSeq"/>
        </authorList>
    </citation>
    <scope>IDENTIFICATION</scope>
    <source>
        <tissue evidence="5">Leaf</tissue>
    </source>
</reference>
<dbReference type="PANTHER" id="PTHR45270:SF4">
    <property type="entry name" value="CHAPERONE DNAJ-DOMAIN SUPERFAMILY PROTEIN"/>
    <property type="match status" value="1"/>
</dbReference>
<feature type="transmembrane region" description="Helical" evidence="2">
    <location>
        <begin position="148"/>
        <end position="167"/>
    </location>
</feature>
<feature type="region of interest" description="Disordered" evidence="1">
    <location>
        <begin position="1"/>
        <end position="53"/>
    </location>
</feature>
<dbReference type="GeneID" id="109718297"/>
<organism evidence="4 5">
    <name type="scientific">Ananas comosus</name>
    <name type="common">Pineapple</name>
    <name type="synonym">Ananas ananas</name>
    <dbReference type="NCBI Taxonomy" id="4615"/>
    <lineage>
        <taxon>Eukaryota</taxon>
        <taxon>Viridiplantae</taxon>
        <taxon>Streptophyta</taxon>
        <taxon>Embryophyta</taxon>
        <taxon>Tracheophyta</taxon>
        <taxon>Spermatophyta</taxon>
        <taxon>Magnoliopsida</taxon>
        <taxon>Liliopsida</taxon>
        <taxon>Poales</taxon>
        <taxon>Bromeliaceae</taxon>
        <taxon>Bromelioideae</taxon>
        <taxon>Ananas</taxon>
    </lineage>
</organism>
<evidence type="ECO:0000313" key="5">
    <source>
        <dbReference type="RefSeq" id="XP_020100055.1"/>
    </source>
</evidence>
<dbReference type="InterPro" id="IPR036869">
    <property type="entry name" value="J_dom_sf"/>
</dbReference>
<dbReference type="InterPro" id="IPR001623">
    <property type="entry name" value="DnaJ_domain"/>
</dbReference>
<proteinExistence type="predicted"/>
<gene>
    <name evidence="5" type="primary">LOC109718297</name>
</gene>
<feature type="region of interest" description="Disordered" evidence="1">
    <location>
        <begin position="456"/>
        <end position="478"/>
    </location>
</feature>
<dbReference type="Gene3D" id="1.10.287.110">
    <property type="entry name" value="DnaJ domain"/>
    <property type="match status" value="1"/>
</dbReference>
<dbReference type="PROSITE" id="PS50076">
    <property type="entry name" value="DNAJ_2"/>
    <property type="match status" value="1"/>
</dbReference>
<dbReference type="SMART" id="SM00271">
    <property type="entry name" value="DnaJ"/>
    <property type="match status" value="1"/>
</dbReference>
<feature type="compositionally biased region" description="Low complexity" evidence="1">
    <location>
        <begin position="621"/>
        <end position="640"/>
    </location>
</feature>